<dbReference type="PANTHER" id="PTHR13134">
    <property type="entry name" value="TRAFFICKING PROTEIN PARTICLE COMPLEX SUBUNIT 13"/>
    <property type="match status" value="1"/>
</dbReference>
<dbReference type="GO" id="GO:1990072">
    <property type="term" value="C:TRAPPIII protein complex"/>
    <property type="evidence" value="ECO:0007669"/>
    <property type="project" value="TreeGrafter"/>
</dbReference>
<dbReference type="InterPro" id="IPR010378">
    <property type="entry name" value="TRAPPC13"/>
</dbReference>
<proteinExistence type="predicted"/>
<dbReference type="Pfam" id="PF06159">
    <property type="entry name" value="TRAPPC13_N"/>
    <property type="match status" value="1"/>
</dbReference>
<sequence length="333" mass="36527">MAQRNQTALEGQKEPHSVSLKVLRLSRPSFAQQYPLPLQDPESPLNSKAALSLPSGSTDDRFILSPVLTLPPSFGSAYVGELFSCTLCGNNELLSGDDRLITSTKIAAEMQTPSQTVSLDLIPADDGSEKSGMKAGQSVQKIVRFDLKEEGNHVLAVSLSYTETTMSKGESAASSGRVRTFRKLYQFIAQPCIGVRTKASELPSSRTGAGRSQAGQLFCFALEAQLENMADGPITLEGVTLEPRPPFKSSSLNWEVHRPDIEQDCLPYLAPRDVWQVAFLLEQQKDVKDGEELIRNDLTKDGRTILGQLNVRWRSAMGDLGNLTTGWLTTKRR</sequence>
<accession>A0A1W5DD38</accession>
<name>A0A1W5DD38_9LECA</name>
<dbReference type="Proteomes" id="UP000192927">
    <property type="component" value="Unassembled WGS sequence"/>
</dbReference>
<organism evidence="3 4">
    <name type="scientific">Lasallia pustulata</name>
    <dbReference type="NCBI Taxonomy" id="136370"/>
    <lineage>
        <taxon>Eukaryota</taxon>
        <taxon>Fungi</taxon>
        <taxon>Dikarya</taxon>
        <taxon>Ascomycota</taxon>
        <taxon>Pezizomycotina</taxon>
        <taxon>Lecanoromycetes</taxon>
        <taxon>OSLEUM clade</taxon>
        <taxon>Umbilicariomycetidae</taxon>
        <taxon>Umbilicariales</taxon>
        <taxon>Umbilicariaceae</taxon>
        <taxon>Lasallia</taxon>
    </lineage>
</organism>
<evidence type="ECO:0008006" key="5">
    <source>
        <dbReference type="Google" id="ProtNLM"/>
    </source>
</evidence>
<evidence type="ECO:0000313" key="4">
    <source>
        <dbReference type="Proteomes" id="UP000192927"/>
    </source>
</evidence>
<dbReference type="InterPro" id="IPR055429">
    <property type="entry name" value="TRAPPC13_M"/>
</dbReference>
<dbReference type="PANTHER" id="PTHR13134:SF3">
    <property type="entry name" value="TRAFFICKING PROTEIN PARTICLE COMPLEX SUBUNIT 13"/>
    <property type="match status" value="1"/>
</dbReference>
<dbReference type="InterPro" id="IPR055427">
    <property type="entry name" value="TRAPPC13_N"/>
</dbReference>
<dbReference type="AlphaFoldDB" id="A0A1W5DD38"/>
<dbReference type="Pfam" id="PF23647">
    <property type="entry name" value="TRAPPC13_M"/>
    <property type="match status" value="1"/>
</dbReference>
<reference evidence="4" key="1">
    <citation type="submission" date="2017-03" db="EMBL/GenBank/DDBJ databases">
        <authorList>
            <person name="Sharma R."/>
            <person name="Thines M."/>
        </authorList>
    </citation>
    <scope>NUCLEOTIDE SEQUENCE [LARGE SCALE GENOMIC DNA]</scope>
</reference>
<feature type="domain" description="Trafficking protein particle complex subunit 13 middle" evidence="2">
    <location>
        <begin position="222"/>
        <end position="329"/>
    </location>
</feature>
<dbReference type="EMBL" id="FWEW01003742">
    <property type="protein sequence ID" value="SLM40890.1"/>
    <property type="molecule type" value="Genomic_DNA"/>
</dbReference>
<keyword evidence="4" id="KW-1185">Reference proteome</keyword>
<evidence type="ECO:0000259" key="1">
    <source>
        <dbReference type="Pfam" id="PF06159"/>
    </source>
</evidence>
<evidence type="ECO:0000259" key="2">
    <source>
        <dbReference type="Pfam" id="PF23647"/>
    </source>
</evidence>
<feature type="domain" description="Trafficking protein particle complex subunit 13 N-terminal" evidence="1">
    <location>
        <begin position="16"/>
        <end position="188"/>
    </location>
</feature>
<protein>
    <recommendedName>
        <fullName evidence="5">DUF974 domain-containing protein</fullName>
    </recommendedName>
</protein>
<evidence type="ECO:0000313" key="3">
    <source>
        <dbReference type="EMBL" id="SLM40890.1"/>
    </source>
</evidence>